<dbReference type="Pfam" id="PF13808">
    <property type="entry name" value="DDE_Tnp_1_assoc"/>
    <property type="match status" value="1"/>
</dbReference>
<feature type="domain" description="H repeat-associated protein N-terminal" evidence="1">
    <location>
        <begin position="7"/>
        <end position="94"/>
    </location>
</feature>
<keyword evidence="3" id="KW-1185">Reference proteome</keyword>
<sequence length="223" mass="23846">MARSLVERLAELPDPRSRHGRQYPLVGLLTLCLVAVMGGHTTPEALSQFGRLRQKRLSHTLGFQNGDMPCANTIAGLLRKLDPDHLDRIIGAWLADRHPDGWEHLALDGKRLRGSRDGEVPGAHLLAAYAPGAAAVVAQMTVEATTNEHKAALRLLGVWPPLGRTVITGDAIFTQPDVCVAVQQKGGDYILYAKSNPSTLRADVDTAFAATGGAAFPPPGGQR</sequence>
<dbReference type="PANTHER" id="PTHR30298:SF0">
    <property type="entry name" value="PROTEIN YBFL-RELATED"/>
    <property type="match status" value="1"/>
</dbReference>
<dbReference type="InterPro" id="IPR051698">
    <property type="entry name" value="Transposase_11-like"/>
</dbReference>
<gene>
    <name evidence="2" type="ORF">C1280_16350</name>
</gene>
<name>A0A2Z3H486_9BACT</name>
<reference evidence="2 3" key="1">
    <citation type="submission" date="2018-01" db="EMBL/GenBank/DDBJ databases">
        <title>G. obscuriglobus.</title>
        <authorList>
            <person name="Franke J."/>
            <person name="Blomberg W."/>
            <person name="Selmecki A."/>
        </authorList>
    </citation>
    <scope>NUCLEOTIDE SEQUENCE [LARGE SCALE GENOMIC DNA]</scope>
    <source>
        <strain evidence="2 3">DSM 5831</strain>
    </source>
</reference>
<protein>
    <submittedName>
        <fullName evidence="2">DDE transposase family protein</fullName>
    </submittedName>
</protein>
<evidence type="ECO:0000259" key="1">
    <source>
        <dbReference type="Pfam" id="PF13808"/>
    </source>
</evidence>
<dbReference type="InterPro" id="IPR047647">
    <property type="entry name" value="ISAs1_transpos"/>
</dbReference>
<accession>A0A2Z3H486</accession>
<evidence type="ECO:0000313" key="2">
    <source>
        <dbReference type="EMBL" id="AWM38406.1"/>
    </source>
</evidence>
<dbReference type="PANTHER" id="PTHR30298">
    <property type="entry name" value="H REPEAT-ASSOCIATED PREDICTED TRANSPOSASE"/>
    <property type="match status" value="1"/>
</dbReference>
<proteinExistence type="predicted"/>
<dbReference type="KEGG" id="gog:C1280_16350"/>
<dbReference type="Proteomes" id="UP000245802">
    <property type="component" value="Chromosome"/>
</dbReference>
<organism evidence="2 3">
    <name type="scientific">Gemmata obscuriglobus</name>
    <dbReference type="NCBI Taxonomy" id="114"/>
    <lineage>
        <taxon>Bacteria</taxon>
        <taxon>Pseudomonadati</taxon>
        <taxon>Planctomycetota</taxon>
        <taxon>Planctomycetia</taxon>
        <taxon>Gemmatales</taxon>
        <taxon>Gemmataceae</taxon>
        <taxon>Gemmata</taxon>
    </lineage>
</organism>
<dbReference type="NCBIfam" id="NF033564">
    <property type="entry name" value="transpos_ISAs1"/>
    <property type="match status" value="1"/>
</dbReference>
<dbReference type="OrthoDB" id="264746at2"/>
<dbReference type="AlphaFoldDB" id="A0A2Z3H486"/>
<dbReference type="InterPro" id="IPR032806">
    <property type="entry name" value="YbfD_N"/>
</dbReference>
<evidence type="ECO:0000313" key="3">
    <source>
        <dbReference type="Proteomes" id="UP000245802"/>
    </source>
</evidence>
<dbReference type="EMBL" id="CP025958">
    <property type="protein sequence ID" value="AWM38406.1"/>
    <property type="molecule type" value="Genomic_DNA"/>
</dbReference>